<feature type="compositionally biased region" description="Polar residues" evidence="1">
    <location>
        <begin position="52"/>
        <end position="70"/>
    </location>
</feature>
<dbReference type="EMBL" id="JARJCW010000006">
    <property type="protein sequence ID" value="KAJ7223585.1"/>
    <property type="molecule type" value="Genomic_DNA"/>
</dbReference>
<feature type="region of interest" description="Disordered" evidence="1">
    <location>
        <begin position="828"/>
        <end position="901"/>
    </location>
</feature>
<gene>
    <name evidence="2" type="ORF">GGX14DRAFT_558154</name>
</gene>
<dbReference type="InterPro" id="IPR012337">
    <property type="entry name" value="RNaseH-like_sf"/>
</dbReference>
<dbReference type="InterPro" id="IPR036397">
    <property type="entry name" value="RNaseH_sf"/>
</dbReference>
<evidence type="ECO:0008006" key="4">
    <source>
        <dbReference type="Google" id="ProtNLM"/>
    </source>
</evidence>
<dbReference type="Proteomes" id="UP001219525">
    <property type="component" value="Unassembled WGS sequence"/>
</dbReference>
<protein>
    <recommendedName>
        <fullName evidence="4">3'-5' exonuclease domain-containing protein</fullName>
    </recommendedName>
</protein>
<feature type="compositionally biased region" description="Polar residues" evidence="1">
    <location>
        <begin position="1"/>
        <end position="11"/>
    </location>
</feature>
<accession>A0AAD6YMH7</accession>
<sequence>MSPASSPLTTTKKTHGGARPGAGRPRGSTKAAKQAILREAQAQQVHKEETSTRTVPESQMAVSRLSTTRPRASGGAGLSNWWSTRVPQHNAPTLLQGPSSEPASTQPQPPALSSALQSIYTELASLTLDDPGFDPTQRIFNETVEDNPGDGVDEEENENENENEEELDKESRDAEAPLHSVNEQWLRTSLAGIQKDVELHGQPQCYCNGQLWIRPIDPIFALQRAATSGFSPDTLYLLPIFVWLPDCLPGRPDRFKCECGQSLNRHGYNPDPIARRVGTTSGSDYFLLTNRFLCPERRAQGRGCGKTFQGTDPLIQAQLPQYVQARFPVCISHRGALDNDEMDMMKITFAGRFGASPYSKMVQELKYLQHSRLEGMYLQAAAHFNFYGPEQIPSFSQFGDRSKYGGFTPSVKYLKGVFVGWFAAHRLHLDRIMSSISGKVLKGDHTYKIVDHQGHLPGGERIHEALYSNVNEHEEVRGYTLTPTQGFSSLTGYYRRMQTELVRHGYQPTELVYTDKPRAERNWFETNIPSLARDVQHISPDRFRQLPAFDIAGTASRHYFSSAGHIELACNDILEDLMGLPVGEPLLLALDVKCNEHGIRYIQIRSRKGNYVFYLPFITSPHHLPACLASVLTSTRIVKFGHRVRDTITSINQHWALELPKTGFVDLGQLAKLKGKVKNTTSSLSTLSGVVLKHRLPELTRTVWDGNVSADDVDVLAREVECSWGIVNALMGEKSTGLHLRDDEMHPGTLVTVFLQQRAVASGELVAHDGWWTIPNDEKLRIKVTKAYSVVKLTEILVPGCMIAKHQQTLEWLNEHGQHAVVQTRTLRSRALEPPDSSDDDVDPSFGTPAPVSIPEDVEMEEPPSVPLTTNTTQTLPGLADFPIDEDSDSDLEGDDPESTTDNLEQTILNALRDAGKTIRQGDANTNLASRVLDDAYHFIDRLLRLISKKHSAYKEFAHQLSKTIFIPDKGDEERVRKVLESKGISWEYAQRAKKAALDRRIRHFIPPPAKLGRDLQILFHSFRNIEDAADRKAGRGKFFSKAASHQADILVETAYMGFLSDPNGWSMYFLIGYDSDGLPLYRTFRGTNSLEGGVHMIIRRIFGSLNASLALTEALLANWFNRRNCRVGHYNRTGTRWKNHFDLWLLDKNVESAIETFGIIPISPEVAKEAEITILPTPNILSLAHDNDTHSNGLLRFSTKPMQLYRYLQIRQRTTVAVVPVHTRPEFELFKRNIAGFISTPLTANSGANDVCKITDYIAFAVFWNRRVRAQPADVLNASERIYFKLPEQLLRHHKKTLQWTASRATLTLGSNTDALEPINSILKHPNRTAILLPVLEFEPIQVDFHKKDADVGVNLNSFNPMALRNERVAARVPAEPLSPTTITPVLRQPSPPPVAGPSNLAGLRPTYDPSVLHQTIISLGATDSRDYNALEIARPTKKVAADRPKKRCGLCVLAKCKSAEDCPGSGARRLCMHRTDAAHAAGMNQRVRKRAVKCT</sequence>
<keyword evidence="3" id="KW-1185">Reference proteome</keyword>
<feature type="region of interest" description="Disordered" evidence="1">
    <location>
        <begin position="1"/>
        <end position="111"/>
    </location>
</feature>
<name>A0AAD6YMH7_9AGAR</name>
<organism evidence="2 3">
    <name type="scientific">Mycena pura</name>
    <dbReference type="NCBI Taxonomy" id="153505"/>
    <lineage>
        <taxon>Eukaryota</taxon>
        <taxon>Fungi</taxon>
        <taxon>Dikarya</taxon>
        <taxon>Basidiomycota</taxon>
        <taxon>Agaricomycotina</taxon>
        <taxon>Agaricomycetes</taxon>
        <taxon>Agaricomycetidae</taxon>
        <taxon>Agaricales</taxon>
        <taxon>Marasmiineae</taxon>
        <taxon>Mycenaceae</taxon>
        <taxon>Mycena</taxon>
    </lineage>
</organism>
<proteinExistence type="predicted"/>
<feature type="compositionally biased region" description="Polar residues" evidence="1">
    <location>
        <begin position="80"/>
        <end position="106"/>
    </location>
</feature>
<feature type="compositionally biased region" description="Acidic residues" evidence="1">
    <location>
        <begin position="883"/>
        <end position="899"/>
    </location>
</feature>
<dbReference type="Gene3D" id="3.30.420.10">
    <property type="entry name" value="Ribonuclease H-like superfamily/Ribonuclease H"/>
    <property type="match status" value="1"/>
</dbReference>
<feature type="compositionally biased region" description="Acidic residues" evidence="1">
    <location>
        <begin position="143"/>
        <end position="168"/>
    </location>
</feature>
<evidence type="ECO:0000313" key="2">
    <source>
        <dbReference type="EMBL" id="KAJ7223585.1"/>
    </source>
</evidence>
<reference evidence="2" key="1">
    <citation type="submission" date="2023-03" db="EMBL/GenBank/DDBJ databases">
        <title>Massive genome expansion in bonnet fungi (Mycena s.s.) driven by repeated elements and novel gene families across ecological guilds.</title>
        <authorList>
            <consortium name="Lawrence Berkeley National Laboratory"/>
            <person name="Harder C.B."/>
            <person name="Miyauchi S."/>
            <person name="Viragh M."/>
            <person name="Kuo A."/>
            <person name="Thoen E."/>
            <person name="Andreopoulos B."/>
            <person name="Lu D."/>
            <person name="Skrede I."/>
            <person name="Drula E."/>
            <person name="Henrissat B."/>
            <person name="Morin E."/>
            <person name="Kohler A."/>
            <person name="Barry K."/>
            <person name="LaButti K."/>
            <person name="Morin E."/>
            <person name="Salamov A."/>
            <person name="Lipzen A."/>
            <person name="Mereny Z."/>
            <person name="Hegedus B."/>
            <person name="Baldrian P."/>
            <person name="Stursova M."/>
            <person name="Weitz H."/>
            <person name="Taylor A."/>
            <person name="Grigoriev I.V."/>
            <person name="Nagy L.G."/>
            <person name="Martin F."/>
            <person name="Kauserud H."/>
        </authorList>
    </citation>
    <scope>NUCLEOTIDE SEQUENCE</scope>
    <source>
        <strain evidence="2">9144</strain>
    </source>
</reference>
<evidence type="ECO:0000313" key="3">
    <source>
        <dbReference type="Proteomes" id="UP001219525"/>
    </source>
</evidence>
<dbReference type="GO" id="GO:0003676">
    <property type="term" value="F:nucleic acid binding"/>
    <property type="evidence" value="ECO:0007669"/>
    <property type="project" value="InterPro"/>
</dbReference>
<feature type="compositionally biased region" description="Polar residues" evidence="1">
    <location>
        <begin position="867"/>
        <end position="876"/>
    </location>
</feature>
<dbReference type="SUPFAM" id="SSF53098">
    <property type="entry name" value="Ribonuclease H-like"/>
    <property type="match status" value="1"/>
</dbReference>
<evidence type="ECO:0000256" key="1">
    <source>
        <dbReference type="SAM" id="MobiDB-lite"/>
    </source>
</evidence>
<comment type="caution">
    <text evidence="2">The sequence shown here is derived from an EMBL/GenBank/DDBJ whole genome shotgun (WGS) entry which is preliminary data.</text>
</comment>
<feature type="region of interest" description="Disordered" evidence="1">
    <location>
        <begin position="127"/>
        <end position="176"/>
    </location>
</feature>